<reference evidence="2 3" key="1">
    <citation type="journal article" date="2013" name="Antonie Van Leeuwenhoek">
        <title>Sphingomonas ginsenosidivorax sp. nov., with the ability to transform ginsenosides.</title>
        <authorList>
            <person name="Jin X.F."/>
            <person name="Kim J.K."/>
            <person name="Liu Q.M."/>
            <person name="Kang M.S."/>
            <person name="He D."/>
            <person name="Jin F.X."/>
            <person name="Kim S.C."/>
            <person name="Im W.T."/>
        </authorList>
    </citation>
    <scope>NUCLEOTIDE SEQUENCE [LARGE SCALE GENOMIC DNA]</scope>
    <source>
        <strain evidence="2 3">KHI67</strain>
    </source>
</reference>
<dbReference type="Gene3D" id="1.10.10.1550">
    <property type="entry name" value="ROS/MUCR transcriptional regulator protein"/>
    <property type="match status" value="1"/>
</dbReference>
<protein>
    <submittedName>
        <fullName evidence="2">Transcriptional regulator</fullName>
    </submittedName>
</protein>
<evidence type="ECO:0000256" key="1">
    <source>
        <dbReference type="ARBA" id="ARBA00007031"/>
    </source>
</evidence>
<dbReference type="InterPro" id="IPR041920">
    <property type="entry name" value="ROS/MUCR_sf"/>
</dbReference>
<dbReference type="GO" id="GO:0003677">
    <property type="term" value="F:DNA binding"/>
    <property type="evidence" value="ECO:0007669"/>
    <property type="project" value="InterPro"/>
</dbReference>
<organism evidence="2 3">
    <name type="scientific">Sphingomonas ginsenosidivorax</name>
    <dbReference type="NCBI Taxonomy" id="862135"/>
    <lineage>
        <taxon>Bacteria</taxon>
        <taxon>Pseudomonadati</taxon>
        <taxon>Pseudomonadota</taxon>
        <taxon>Alphaproteobacteria</taxon>
        <taxon>Sphingomonadales</taxon>
        <taxon>Sphingomonadaceae</taxon>
        <taxon>Sphingomonas</taxon>
    </lineage>
</organism>
<accession>A0A5C6UF30</accession>
<sequence>MHVNDTINTVELAAELTAAWLANPNTRTSADDVPAFLLSMHAAVSKLSAGGEGEVEQAPAQTYEPAVSARKSLASPDHIISMLDGKPYKTLRRHLSTNGLTPEQYRERFNLKADYPMVAATYSEARRAMAKSIGLGRKAGTKVEKAAESAVKGVRKGGKAALDAAKQTLGGEG</sequence>
<keyword evidence="3" id="KW-1185">Reference proteome</keyword>
<evidence type="ECO:0000313" key="3">
    <source>
        <dbReference type="Proteomes" id="UP000321250"/>
    </source>
</evidence>
<proteinExistence type="inferred from homology"/>
<dbReference type="OrthoDB" id="9809693at2"/>
<dbReference type="Pfam" id="PF05443">
    <property type="entry name" value="ROS_MUCR"/>
    <property type="match status" value="1"/>
</dbReference>
<dbReference type="Proteomes" id="UP000321250">
    <property type="component" value="Unassembled WGS sequence"/>
</dbReference>
<name>A0A5C6UF30_9SPHN</name>
<dbReference type="GO" id="GO:0008270">
    <property type="term" value="F:zinc ion binding"/>
    <property type="evidence" value="ECO:0007669"/>
    <property type="project" value="InterPro"/>
</dbReference>
<evidence type="ECO:0000313" key="2">
    <source>
        <dbReference type="EMBL" id="TXC71392.1"/>
    </source>
</evidence>
<comment type="caution">
    <text evidence="2">The sequence shown here is derived from an EMBL/GenBank/DDBJ whole genome shotgun (WGS) entry which is preliminary data.</text>
</comment>
<dbReference type="InterPro" id="IPR008807">
    <property type="entry name" value="ROS_MUCR"/>
</dbReference>
<dbReference type="AlphaFoldDB" id="A0A5C6UF30"/>
<gene>
    <name evidence="2" type="ORF">FSB78_10920</name>
</gene>
<dbReference type="GO" id="GO:0006355">
    <property type="term" value="P:regulation of DNA-templated transcription"/>
    <property type="evidence" value="ECO:0007669"/>
    <property type="project" value="InterPro"/>
</dbReference>
<comment type="similarity">
    <text evidence="1">Belongs to the ros/MucR family.</text>
</comment>
<dbReference type="EMBL" id="VOQR01000001">
    <property type="protein sequence ID" value="TXC71392.1"/>
    <property type="molecule type" value="Genomic_DNA"/>
</dbReference>